<dbReference type="PANTHER" id="PTHR12080:SF56">
    <property type="entry name" value="NATURAL KILLER CELL RECEPTOR 2B4"/>
    <property type="match status" value="1"/>
</dbReference>
<dbReference type="InterPro" id="IPR013783">
    <property type="entry name" value="Ig-like_fold"/>
</dbReference>
<keyword evidence="3 5" id="KW-0472">Membrane</keyword>
<keyword evidence="5" id="KW-0812">Transmembrane</keyword>
<keyword evidence="2" id="KW-0732">Signal</keyword>
<dbReference type="GO" id="GO:0002323">
    <property type="term" value="P:natural killer cell activation involved in immune response"/>
    <property type="evidence" value="ECO:0007669"/>
    <property type="project" value="TreeGrafter"/>
</dbReference>
<dbReference type="PANTHER" id="PTHR12080">
    <property type="entry name" value="SIGNALING LYMPHOCYTIC ACTIVATION MOLECULE"/>
    <property type="match status" value="1"/>
</dbReference>
<evidence type="ECO:0000256" key="3">
    <source>
        <dbReference type="ARBA" id="ARBA00023136"/>
    </source>
</evidence>
<reference evidence="6" key="1">
    <citation type="submission" date="2020-02" db="EMBL/GenBank/DDBJ databases">
        <title>Bird 10,000 Genomes (B10K) Project - Family phase.</title>
        <authorList>
            <person name="Zhang G."/>
        </authorList>
    </citation>
    <scope>NUCLEOTIDE SEQUENCE</scope>
    <source>
        <strain evidence="6">B10K-DU-030-59</strain>
    </source>
</reference>
<feature type="transmembrane region" description="Helical" evidence="5">
    <location>
        <begin position="135"/>
        <end position="159"/>
    </location>
</feature>
<dbReference type="Proteomes" id="UP000654395">
    <property type="component" value="Unassembled WGS sequence"/>
</dbReference>
<proteinExistence type="predicted"/>
<comment type="caution">
    <text evidence="6">The sequence shown here is derived from an EMBL/GenBank/DDBJ whole genome shotgun (WGS) entry which is preliminary data.</text>
</comment>
<feature type="non-terminal residue" evidence="6">
    <location>
        <position position="1"/>
    </location>
</feature>
<dbReference type="InterPro" id="IPR015631">
    <property type="entry name" value="CD2/SLAM_rcpt"/>
</dbReference>
<dbReference type="Gene3D" id="2.60.40.10">
    <property type="entry name" value="Immunoglobulins"/>
    <property type="match status" value="2"/>
</dbReference>
<evidence type="ECO:0000256" key="1">
    <source>
        <dbReference type="ARBA" id="ARBA00004370"/>
    </source>
</evidence>
<dbReference type="AlphaFoldDB" id="A0A852L7F7"/>
<dbReference type="OrthoDB" id="9835793at2759"/>
<evidence type="ECO:0000256" key="5">
    <source>
        <dbReference type="SAM" id="Phobius"/>
    </source>
</evidence>
<keyword evidence="7" id="KW-1185">Reference proteome</keyword>
<keyword evidence="4" id="KW-0325">Glycoprotein</keyword>
<comment type="subcellular location">
    <subcellularLocation>
        <location evidence="1">Membrane</location>
    </subcellularLocation>
</comment>
<evidence type="ECO:0000256" key="4">
    <source>
        <dbReference type="ARBA" id="ARBA00023180"/>
    </source>
</evidence>
<feature type="non-terminal residue" evidence="6">
    <location>
        <position position="197"/>
    </location>
</feature>
<accession>A0A852L7F7</accession>
<protein>
    <submittedName>
        <fullName evidence="6">CD244 protein</fullName>
    </submittedName>
</protein>
<evidence type="ECO:0000313" key="7">
    <source>
        <dbReference type="Proteomes" id="UP000654395"/>
    </source>
</evidence>
<keyword evidence="5" id="KW-1133">Transmembrane helix</keyword>
<dbReference type="GO" id="GO:0042288">
    <property type="term" value="F:MHC class I protein binding"/>
    <property type="evidence" value="ECO:0007669"/>
    <property type="project" value="TreeGrafter"/>
</dbReference>
<dbReference type="GO" id="GO:0009897">
    <property type="term" value="C:external side of plasma membrane"/>
    <property type="evidence" value="ECO:0007669"/>
    <property type="project" value="TreeGrafter"/>
</dbReference>
<dbReference type="EMBL" id="WBNH01011665">
    <property type="protein sequence ID" value="NXX85936.1"/>
    <property type="molecule type" value="Genomic_DNA"/>
</dbReference>
<name>A0A852L7F7_UROIN</name>
<evidence type="ECO:0000256" key="2">
    <source>
        <dbReference type="ARBA" id="ARBA00022729"/>
    </source>
</evidence>
<sequence>ETLSLHISPVGTNDSGNYTAEFENTEGFVTALWFKVWVWAPVHPPHLETQILLQDQGWCNISLICSVPGDGNISYNWSCLGDSSKYHPQLFLRVHQDSEPSICGCNVSNPVSWSMASSDVVAECRAAASGPASIITWWAVAVSLGLALAISTALIVTCYRRRKQRQNPPGGHVEQTLTVYEEVGKAQATQDPVSAGG</sequence>
<gene>
    <name evidence="6" type="primary">Cd244</name>
    <name evidence="6" type="ORF">UROIND_R15612</name>
</gene>
<organism evidence="6 7">
    <name type="scientific">Urocolius indicus</name>
    <name type="common">Red-faced mousebird</name>
    <name type="synonym">Colius indicus</name>
    <dbReference type="NCBI Taxonomy" id="458196"/>
    <lineage>
        <taxon>Eukaryota</taxon>
        <taxon>Metazoa</taxon>
        <taxon>Chordata</taxon>
        <taxon>Craniata</taxon>
        <taxon>Vertebrata</taxon>
        <taxon>Euteleostomi</taxon>
        <taxon>Archelosauria</taxon>
        <taxon>Archosauria</taxon>
        <taxon>Dinosauria</taxon>
        <taxon>Saurischia</taxon>
        <taxon>Theropoda</taxon>
        <taxon>Coelurosauria</taxon>
        <taxon>Aves</taxon>
        <taxon>Neognathae</taxon>
        <taxon>Neoaves</taxon>
        <taxon>Telluraves</taxon>
        <taxon>Coraciimorphae</taxon>
        <taxon>Coliiformes</taxon>
        <taxon>Coliidae</taxon>
        <taxon>Urocolius</taxon>
    </lineage>
</organism>
<evidence type="ECO:0000313" key="6">
    <source>
        <dbReference type="EMBL" id="NXX85936.1"/>
    </source>
</evidence>